<evidence type="ECO:0000313" key="1">
    <source>
        <dbReference type="EMBL" id="GAH84287.1"/>
    </source>
</evidence>
<organism evidence="1">
    <name type="scientific">marine sediment metagenome</name>
    <dbReference type="NCBI Taxonomy" id="412755"/>
    <lineage>
        <taxon>unclassified sequences</taxon>
        <taxon>metagenomes</taxon>
        <taxon>ecological metagenomes</taxon>
    </lineage>
</organism>
<sequence>MTISKECAGIGEKLLYSREVLQIALDMAAHAKCP</sequence>
<proteinExistence type="predicted"/>
<gene>
    <name evidence="1" type="ORF">S03H2_59704</name>
</gene>
<dbReference type="AlphaFoldDB" id="X1IRD6"/>
<reference evidence="1" key="1">
    <citation type="journal article" date="2014" name="Front. Microbiol.">
        <title>High frequency of phylogenetically diverse reductive dehalogenase-homologous genes in deep subseafloor sedimentary metagenomes.</title>
        <authorList>
            <person name="Kawai M."/>
            <person name="Futagami T."/>
            <person name="Toyoda A."/>
            <person name="Takaki Y."/>
            <person name="Nishi S."/>
            <person name="Hori S."/>
            <person name="Arai W."/>
            <person name="Tsubouchi T."/>
            <person name="Morono Y."/>
            <person name="Uchiyama I."/>
            <person name="Ito T."/>
            <person name="Fujiyama A."/>
            <person name="Inagaki F."/>
            <person name="Takami H."/>
        </authorList>
    </citation>
    <scope>NUCLEOTIDE SEQUENCE</scope>
    <source>
        <strain evidence="1">Expedition CK06-06</strain>
    </source>
</reference>
<comment type="caution">
    <text evidence="1">The sequence shown here is derived from an EMBL/GenBank/DDBJ whole genome shotgun (WGS) entry which is preliminary data.</text>
</comment>
<feature type="non-terminal residue" evidence="1">
    <location>
        <position position="34"/>
    </location>
</feature>
<protein>
    <submittedName>
        <fullName evidence="1">Uncharacterized protein</fullName>
    </submittedName>
</protein>
<name>X1IRD6_9ZZZZ</name>
<dbReference type="EMBL" id="BARU01038402">
    <property type="protein sequence ID" value="GAH84287.1"/>
    <property type="molecule type" value="Genomic_DNA"/>
</dbReference>
<accession>X1IRD6</accession>